<proteinExistence type="predicted"/>
<gene>
    <name evidence="2" type="ORF">ANCDUO_17939</name>
</gene>
<protein>
    <recommendedName>
        <fullName evidence="1">MULE transposase domain-containing protein</fullName>
    </recommendedName>
</protein>
<dbReference type="AlphaFoldDB" id="A0A0C2G4J0"/>
<feature type="domain" description="MULE transposase" evidence="1">
    <location>
        <begin position="8"/>
        <end position="72"/>
    </location>
</feature>
<dbReference type="EMBL" id="KN744931">
    <property type="protein sequence ID" value="KIH51966.1"/>
    <property type="molecule type" value="Genomic_DNA"/>
</dbReference>
<keyword evidence="3" id="KW-1185">Reference proteome</keyword>
<evidence type="ECO:0000313" key="3">
    <source>
        <dbReference type="Proteomes" id="UP000054047"/>
    </source>
</evidence>
<dbReference type="OrthoDB" id="5870128at2759"/>
<evidence type="ECO:0000313" key="2">
    <source>
        <dbReference type="EMBL" id="KIH51966.1"/>
    </source>
</evidence>
<sequence>MACAATEWRHAVSSKKTEQVYAIIFGQMRDEFGVAIPTLFRVVLDYEKAALNAVKRVFPHATVQGCTFHLAQAWNRRRDKLRLRLFIKGVQGVPKSLEVER</sequence>
<dbReference type="InterPro" id="IPR018289">
    <property type="entry name" value="MULE_transposase_dom"/>
</dbReference>
<accession>A0A0C2G4J0</accession>
<organism evidence="2 3">
    <name type="scientific">Ancylostoma duodenale</name>
    <dbReference type="NCBI Taxonomy" id="51022"/>
    <lineage>
        <taxon>Eukaryota</taxon>
        <taxon>Metazoa</taxon>
        <taxon>Ecdysozoa</taxon>
        <taxon>Nematoda</taxon>
        <taxon>Chromadorea</taxon>
        <taxon>Rhabditida</taxon>
        <taxon>Rhabditina</taxon>
        <taxon>Rhabditomorpha</taxon>
        <taxon>Strongyloidea</taxon>
        <taxon>Ancylostomatidae</taxon>
        <taxon>Ancylostomatinae</taxon>
        <taxon>Ancylostoma</taxon>
    </lineage>
</organism>
<reference evidence="2 3" key="1">
    <citation type="submission" date="2013-12" db="EMBL/GenBank/DDBJ databases">
        <title>Draft genome of the parsitic nematode Ancylostoma duodenale.</title>
        <authorList>
            <person name="Mitreva M."/>
        </authorList>
    </citation>
    <scope>NUCLEOTIDE SEQUENCE [LARGE SCALE GENOMIC DNA]</scope>
    <source>
        <strain evidence="2 3">Zhejiang</strain>
    </source>
</reference>
<dbReference type="Proteomes" id="UP000054047">
    <property type="component" value="Unassembled WGS sequence"/>
</dbReference>
<evidence type="ECO:0000259" key="1">
    <source>
        <dbReference type="Pfam" id="PF10551"/>
    </source>
</evidence>
<dbReference type="Pfam" id="PF10551">
    <property type="entry name" value="MULE"/>
    <property type="match status" value="1"/>
</dbReference>
<name>A0A0C2G4J0_9BILA</name>